<proteinExistence type="inferred from homology"/>
<evidence type="ECO:0000256" key="3">
    <source>
        <dbReference type="ARBA" id="ARBA00022827"/>
    </source>
</evidence>
<dbReference type="Pfam" id="PF07992">
    <property type="entry name" value="Pyr_redox_2"/>
    <property type="match status" value="1"/>
</dbReference>
<organism evidence="6 7">
    <name type="scientific">Pseudoalteromonas rubra</name>
    <dbReference type="NCBI Taxonomy" id="43658"/>
    <lineage>
        <taxon>Bacteria</taxon>
        <taxon>Pseudomonadati</taxon>
        <taxon>Pseudomonadota</taxon>
        <taxon>Gammaproteobacteria</taxon>
        <taxon>Alteromonadales</taxon>
        <taxon>Pseudoalteromonadaceae</taxon>
        <taxon>Pseudoalteromonas</taxon>
    </lineage>
</organism>
<evidence type="ECO:0000313" key="6">
    <source>
        <dbReference type="EMBL" id="KNC65159.1"/>
    </source>
</evidence>
<comment type="similarity">
    <text evidence="1">Belongs to the FAD-dependent oxidoreductase family.</text>
</comment>
<gene>
    <name evidence="6" type="ORF">AC626_24865</name>
</gene>
<reference evidence="7" key="1">
    <citation type="submission" date="2015-07" db="EMBL/GenBank/DDBJ databases">
        <title>Draft genome sequence of a Pseudoalteromonas rubra strain, OCN096, isolated from Kaneohe Bay, Oahu, Hawaii.</title>
        <authorList>
            <person name="Beurmann S."/>
            <person name="Ushijima B."/>
            <person name="Belcaid M."/>
            <person name="Callahan S.M."/>
            <person name="Aeby G.S."/>
        </authorList>
    </citation>
    <scope>NUCLEOTIDE SEQUENCE [LARGE SCALE GENOMIC DNA]</scope>
    <source>
        <strain evidence="7">OCN096</strain>
    </source>
</reference>
<name>A0A0L0EL26_9GAMM</name>
<dbReference type="PANTHER" id="PTHR43735">
    <property type="entry name" value="APOPTOSIS-INDUCING FACTOR 1"/>
    <property type="match status" value="1"/>
</dbReference>
<comment type="caution">
    <text evidence="6">The sequence shown here is derived from an EMBL/GenBank/DDBJ whole genome shotgun (WGS) entry which is preliminary data.</text>
</comment>
<dbReference type="PATRIC" id="fig|43658.6.peg.3936"/>
<accession>A0A0L0EL26</accession>
<dbReference type="PRINTS" id="PR00368">
    <property type="entry name" value="FADPNR"/>
</dbReference>
<evidence type="ECO:0000259" key="5">
    <source>
        <dbReference type="Pfam" id="PF07992"/>
    </source>
</evidence>
<keyword evidence="2" id="KW-0285">Flavoprotein</keyword>
<dbReference type="GO" id="GO:0050660">
    <property type="term" value="F:flavin adenine dinucleotide binding"/>
    <property type="evidence" value="ECO:0007669"/>
    <property type="project" value="TreeGrafter"/>
</dbReference>
<protein>
    <recommendedName>
        <fullName evidence="5">FAD/NAD(P)-binding domain-containing protein</fullName>
    </recommendedName>
</protein>
<feature type="domain" description="FAD/NAD(P)-binding" evidence="5">
    <location>
        <begin position="4"/>
        <end position="284"/>
    </location>
</feature>
<keyword evidence="3" id="KW-0274">FAD</keyword>
<dbReference type="EMBL" id="LFZX01000376">
    <property type="protein sequence ID" value="KNC65159.1"/>
    <property type="molecule type" value="Genomic_DNA"/>
</dbReference>
<dbReference type="Gene3D" id="3.50.50.100">
    <property type="match status" value="1"/>
</dbReference>
<dbReference type="OrthoDB" id="9786503at2"/>
<dbReference type="PRINTS" id="PR00469">
    <property type="entry name" value="PNDRDTASEII"/>
</dbReference>
<evidence type="ECO:0000256" key="1">
    <source>
        <dbReference type="ARBA" id="ARBA00006442"/>
    </source>
</evidence>
<dbReference type="PANTHER" id="PTHR43735:SF3">
    <property type="entry name" value="FERROPTOSIS SUPPRESSOR PROTEIN 1"/>
    <property type="match status" value="1"/>
</dbReference>
<dbReference type="Proteomes" id="UP000036850">
    <property type="component" value="Unassembled WGS sequence"/>
</dbReference>
<keyword evidence="4" id="KW-0560">Oxidoreductase</keyword>
<dbReference type="AlphaFoldDB" id="A0A0L0EL26"/>
<evidence type="ECO:0000256" key="2">
    <source>
        <dbReference type="ARBA" id="ARBA00022630"/>
    </source>
</evidence>
<sequence length="352" mass="38710">MKTEVLIIGGGFAGVTAAQALQKQGIQTLLIDRKDYFEVTYAVLRDVAAPSKHNGQARKQYHALLSGQFIQATVTELLPAKALLCDGRQVQFDKVIIASGSRYSSLPLAKSDNALSLTQRRDELERYHTELKAASQVLIIGGGVVGVELAGELAYAMPHLNIILAHKNGDLLDGFKLKARRKALHQLEQAGVEVRLNADYQAINEGYQDKNSGRLLTPDRVFLATGTRPNNDFLRPSLSHILNDQGLVKVDDYLQVVGSQNAFALGDIADVGEAKLGYLAVEQGKYLADLITQQYREKRIKAYKRHPFMALVPTGQKTGVVQLPFMVSSCKALVNLKQKDLFISKTFKTFSA</sequence>
<evidence type="ECO:0000256" key="4">
    <source>
        <dbReference type="ARBA" id="ARBA00023002"/>
    </source>
</evidence>
<dbReference type="InterPro" id="IPR036188">
    <property type="entry name" value="FAD/NAD-bd_sf"/>
</dbReference>
<dbReference type="SUPFAM" id="SSF51905">
    <property type="entry name" value="FAD/NAD(P)-binding domain"/>
    <property type="match status" value="1"/>
</dbReference>
<dbReference type="GO" id="GO:0005737">
    <property type="term" value="C:cytoplasm"/>
    <property type="evidence" value="ECO:0007669"/>
    <property type="project" value="TreeGrafter"/>
</dbReference>
<dbReference type="GO" id="GO:0004174">
    <property type="term" value="F:electron-transferring-flavoprotein dehydrogenase activity"/>
    <property type="evidence" value="ECO:0007669"/>
    <property type="project" value="TreeGrafter"/>
</dbReference>
<evidence type="ECO:0000313" key="7">
    <source>
        <dbReference type="Proteomes" id="UP000036850"/>
    </source>
</evidence>
<dbReference type="InterPro" id="IPR023753">
    <property type="entry name" value="FAD/NAD-binding_dom"/>
</dbReference>